<dbReference type="EMBL" id="JBBNAF010000004">
    <property type="protein sequence ID" value="KAK9151767.1"/>
    <property type="molecule type" value="Genomic_DNA"/>
</dbReference>
<comment type="caution">
    <text evidence="2">The sequence shown here is derived from an EMBL/GenBank/DDBJ whole genome shotgun (WGS) entry which is preliminary data.</text>
</comment>
<evidence type="ECO:0000313" key="2">
    <source>
        <dbReference type="EMBL" id="KAK9151767.1"/>
    </source>
</evidence>
<sequence>MILPQSAHIEFIDENIVNYDDNMDIIDNEGDKMDIVDSEEDNMEIVDNVDIGDDNKENNNEYDCDDSVDRIEAIDLPEGSKE</sequence>
<proteinExistence type="predicted"/>
<protein>
    <submittedName>
        <fullName evidence="2">Uncharacterized protein</fullName>
    </submittedName>
</protein>
<organism evidence="2 3">
    <name type="scientific">Stephania yunnanensis</name>
    <dbReference type="NCBI Taxonomy" id="152371"/>
    <lineage>
        <taxon>Eukaryota</taxon>
        <taxon>Viridiplantae</taxon>
        <taxon>Streptophyta</taxon>
        <taxon>Embryophyta</taxon>
        <taxon>Tracheophyta</taxon>
        <taxon>Spermatophyta</taxon>
        <taxon>Magnoliopsida</taxon>
        <taxon>Ranunculales</taxon>
        <taxon>Menispermaceae</taxon>
        <taxon>Menispermoideae</taxon>
        <taxon>Cissampelideae</taxon>
        <taxon>Stephania</taxon>
    </lineage>
</organism>
<feature type="region of interest" description="Disordered" evidence="1">
    <location>
        <begin position="50"/>
        <end position="82"/>
    </location>
</feature>
<accession>A0AAP0KFV9</accession>
<name>A0AAP0KFV9_9MAGN</name>
<reference evidence="2 3" key="1">
    <citation type="submission" date="2024-01" db="EMBL/GenBank/DDBJ databases">
        <title>Genome assemblies of Stephania.</title>
        <authorList>
            <person name="Yang L."/>
        </authorList>
    </citation>
    <scope>NUCLEOTIDE SEQUENCE [LARGE SCALE GENOMIC DNA]</scope>
    <source>
        <strain evidence="2">YNDBR</strain>
        <tissue evidence="2">Leaf</tissue>
    </source>
</reference>
<dbReference type="Proteomes" id="UP001420932">
    <property type="component" value="Unassembled WGS sequence"/>
</dbReference>
<evidence type="ECO:0000256" key="1">
    <source>
        <dbReference type="SAM" id="MobiDB-lite"/>
    </source>
</evidence>
<evidence type="ECO:0000313" key="3">
    <source>
        <dbReference type="Proteomes" id="UP001420932"/>
    </source>
</evidence>
<feature type="compositionally biased region" description="Basic and acidic residues" evidence="1">
    <location>
        <begin position="67"/>
        <end position="82"/>
    </location>
</feature>
<dbReference type="AlphaFoldDB" id="A0AAP0KFV9"/>
<keyword evidence="3" id="KW-1185">Reference proteome</keyword>
<gene>
    <name evidence="2" type="ORF">Syun_010076</name>
</gene>